<keyword evidence="2" id="KW-1185">Reference proteome</keyword>
<comment type="caution">
    <text evidence="1">The sequence shown here is derived from an EMBL/GenBank/DDBJ whole genome shotgun (WGS) entry which is preliminary data.</text>
</comment>
<evidence type="ECO:0000313" key="2">
    <source>
        <dbReference type="Proteomes" id="UP000051256"/>
    </source>
</evidence>
<evidence type="ECO:0000313" key="1">
    <source>
        <dbReference type="EMBL" id="KRM94757.1"/>
    </source>
</evidence>
<dbReference type="EMBL" id="AYZR01000001">
    <property type="protein sequence ID" value="KRM94757.1"/>
    <property type="molecule type" value="Genomic_DNA"/>
</dbReference>
<organism evidence="1 2">
    <name type="scientific">Lentilactobacillus senioris DSM 24302 = JCM 17472</name>
    <dbReference type="NCBI Taxonomy" id="1423802"/>
    <lineage>
        <taxon>Bacteria</taxon>
        <taxon>Bacillati</taxon>
        <taxon>Bacillota</taxon>
        <taxon>Bacilli</taxon>
        <taxon>Lactobacillales</taxon>
        <taxon>Lactobacillaceae</taxon>
        <taxon>Lentilactobacillus</taxon>
    </lineage>
</organism>
<dbReference type="Pfam" id="PF09148">
    <property type="entry name" value="DUF1934"/>
    <property type="match status" value="1"/>
</dbReference>
<dbReference type="PATRIC" id="fig|1423802.4.peg.1072"/>
<dbReference type="InterPro" id="IPR012674">
    <property type="entry name" value="Calycin"/>
</dbReference>
<protein>
    <recommendedName>
        <fullName evidence="3">DUF1934 domain-containing protein</fullName>
    </recommendedName>
</protein>
<gene>
    <name evidence="1" type="ORF">FC56_GL001058</name>
</gene>
<proteinExistence type="predicted"/>
<name>A0A0R2CTM5_9LACO</name>
<accession>A0A0R2CTM5</accession>
<evidence type="ECO:0008006" key="3">
    <source>
        <dbReference type="Google" id="ProtNLM"/>
    </source>
</evidence>
<sequence>MANLRAGVPVQIHLETMMKNAEDSNSFVFDLTGQLVQIGETIYIRYVELGEEGEVPVTVKIMPNGDVRLTRAAGSRLQLLFSPGKRVTAHYKTPYGLMDIDTVTPNMDIDISDGPLRGNLAIDYLLYAGEELLGKYNIRLQFTI</sequence>
<dbReference type="AlphaFoldDB" id="A0A0R2CTM5"/>
<dbReference type="Gene3D" id="2.40.128.20">
    <property type="match status" value="1"/>
</dbReference>
<dbReference type="SUPFAM" id="SSF50814">
    <property type="entry name" value="Lipocalins"/>
    <property type="match status" value="1"/>
</dbReference>
<reference evidence="1 2" key="1">
    <citation type="journal article" date="2015" name="Genome Announc.">
        <title>Expanding the biotechnology potential of lactobacilli through comparative genomics of 213 strains and associated genera.</title>
        <authorList>
            <person name="Sun Z."/>
            <person name="Harris H.M."/>
            <person name="McCann A."/>
            <person name="Guo C."/>
            <person name="Argimon S."/>
            <person name="Zhang W."/>
            <person name="Yang X."/>
            <person name="Jeffery I.B."/>
            <person name="Cooney J.C."/>
            <person name="Kagawa T.F."/>
            <person name="Liu W."/>
            <person name="Song Y."/>
            <person name="Salvetti E."/>
            <person name="Wrobel A."/>
            <person name="Rasinkangas P."/>
            <person name="Parkhill J."/>
            <person name="Rea M.C."/>
            <person name="O'Sullivan O."/>
            <person name="Ritari J."/>
            <person name="Douillard F.P."/>
            <person name="Paul Ross R."/>
            <person name="Yang R."/>
            <person name="Briner A.E."/>
            <person name="Felis G.E."/>
            <person name="de Vos W.M."/>
            <person name="Barrangou R."/>
            <person name="Klaenhammer T.R."/>
            <person name="Caufield P.W."/>
            <person name="Cui Y."/>
            <person name="Zhang H."/>
            <person name="O'Toole P.W."/>
        </authorList>
    </citation>
    <scope>NUCLEOTIDE SEQUENCE [LARGE SCALE GENOMIC DNA]</scope>
    <source>
        <strain evidence="1 2">DSM 24302</strain>
    </source>
</reference>
<dbReference type="RefSeq" id="WP_056977142.1">
    <property type="nucleotide sequence ID" value="NZ_AYZR01000001.1"/>
</dbReference>
<dbReference type="Proteomes" id="UP000051256">
    <property type="component" value="Unassembled WGS sequence"/>
</dbReference>
<dbReference type="InterPro" id="IPR015231">
    <property type="entry name" value="DUF1934"/>
</dbReference>
<dbReference type="STRING" id="1423802.FC56_GL001058"/>